<evidence type="ECO:0000256" key="1">
    <source>
        <dbReference type="SAM" id="MobiDB-lite"/>
    </source>
</evidence>
<accession>A0A9W6K315</accession>
<reference evidence="2" key="1">
    <citation type="journal article" date="2014" name="Int. J. Syst. Evol. Microbiol.">
        <title>Complete genome sequence of Corynebacterium casei LMG S-19264T (=DSM 44701T), isolated from a smear-ripened cheese.</title>
        <authorList>
            <consortium name="US DOE Joint Genome Institute (JGI-PGF)"/>
            <person name="Walter F."/>
            <person name="Albersmeier A."/>
            <person name="Kalinowski J."/>
            <person name="Ruckert C."/>
        </authorList>
    </citation>
    <scope>NUCLEOTIDE SEQUENCE</scope>
    <source>
        <strain evidence="2">VKM B-2789</strain>
    </source>
</reference>
<gene>
    <name evidence="2" type="ORF">GCM10017653_41330</name>
</gene>
<keyword evidence="3" id="KW-1185">Reference proteome</keyword>
<dbReference type="EMBL" id="BSFM01000017">
    <property type="protein sequence ID" value="GLK86063.1"/>
    <property type="molecule type" value="Genomic_DNA"/>
</dbReference>
<evidence type="ECO:0000313" key="2">
    <source>
        <dbReference type="EMBL" id="GLK86063.1"/>
    </source>
</evidence>
<dbReference type="AlphaFoldDB" id="A0A9W6K315"/>
<name>A0A9W6K315_9HYPH</name>
<reference evidence="2" key="2">
    <citation type="submission" date="2023-01" db="EMBL/GenBank/DDBJ databases">
        <authorList>
            <person name="Sun Q."/>
            <person name="Evtushenko L."/>
        </authorList>
    </citation>
    <scope>NUCLEOTIDE SEQUENCE</scope>
    <source>
        <strain evidence="2">VKM B-2789</strain>
    </source>
</reference>
<feature type="compositionally biased region" description="Basic and acidic residues" evidence="1">
    <location>
        <begin position="22"/>
        <end position="31"/>
    </location>
</feature>
<feature type="region of interest" description="Disordered" evidence="1">
    <location>
        <begin position="50"/>
        <end position="96"/>
    </location>
</feature>
<proteinExistence type="predicted"/>
<dbReference type="Proteomes" id="UP001143330">
    <property type="component" value="Unassembled WGS sequence"/>
</dbReference>
<sequence length="121" mass="13523">MTRACPSTDLPISASKRRARSRQSDRMESVSRARRMRKLLHLAAKWPAVGPRADPWPQSAGEEDTTDARDDRATPAVPVAHNRQVPEERGRKGDRLPTTRGFVKVFARASYQFALGILLTS</sequence>
<organism evidence="2 3">
    <name type="scientific">Ancylobacter defluvii</name>
    <dbReference type="NCBI Taxonomy" id="1282440"/>
    <lineage>
        <taxon>Bacteria</taxon>
        <taxon>Pseudomonadati</taxon>
        <taxon>Pseudomonadota</taxon>
        <taxon>Alphaproteobacteria</taxon>
        <taxon>Hyphomicrobiales</taxon>
        <taxon>Xanthobacteraceae</taxon>
        <taxon>Ancylobacter</taxon>
    </lineage>
</organism>
<feature type="compositionally biased region" description="Basic and acidic residues" evidence="1">
    <location>
        <begin position="84"/>
        <end position="96"/>
    </location>
</feature>
<evidence type="ECO:0000313" key="3">
    <source>
        <dbReference type="Proteomes" id="UP001143330"/>
    </source>
</evidence>
<protein>
    <submittedName>
        <fullName evidence="2">Uncharacterized protein</fullName>
    </submittedName>
</protein>
<feature type="region of interest" description="Disordered" evidence="1">
    <location>
        <begin position="1"/>
        <end position="34"/>
    </location>
</feature>
<comment type="caution">
    <text evidence="2">The sequence shown here is derived from an EMBL/GenBank/DDBJ whole genome shotgun (WGS) entry which is preliminary data.</text>
</comment>